<feature type="region of interest" description="Disordered" evidence="1">
    <location>
        <begin position="531"/>
        <end position="572"/>
    </location>
</feature>
<feature type="transmembrane region" description="Helical" evidence="2">
    <location>
        <begin position="170"/>
        <end position="192"/>
    </location>
</feature>
<keyword evidence="2" id="KW-0472">Membrane</keyword>
<proteinExistence type="predicted"/>
<keyword evidence="4" id="KW-1185">Reference proteome</keyword>
<comment type="caution">
    <text evidence="3">The sequence shown here is derived from an EMBL/GenBank/DDBJ whole genome shotgun (WGS) entry which is preliminary data.</text>
</comment>
<feature type="transmembrane region" description="Helical" evidence="2">
    <location>
        <begin position="252"/>
        <end position="271"/>
    </location>
</feature>
<sequence>MPSLPFTVTIRSDYDTLFANMSSNNASQPVLDMLLFNTTQSLATSTVVLTIFNTFAAALTMLIIVFDCWRGSRNRNQSPEMGKKPHFLTNIHPAEIFPLIVSVAVIIQGLIFAGIESMGLSNTRVSGCTRISEVVWTAIWLVPITIQVFAAETAIRALRNPSFPPRGRKSIPVCLAAMLILIVVTWAPSRIYPAPDQCIASLMFYIRSKGKAGVVTISCIVVVIIISLVIITVQLSRNVRISKDERIAASRIVYYLVITVVIMGFAIPYFAERARHKDSDTANMMATIALNLWGLTNSFLHLFLRANARSTAIKPSSLSWSRGEKRHTIFGPNHLTRSRTSTEIPILRSSESHERYPMEAEKFDLFSPSEPSKSPKRASFYAPLKNTLSVKNLISRLSTGPGIVARPPTPAHRRASSFSTSPKVSSPQPPLPPLPEPQPSTSTSEPPPPSIPTEENDDGDNNNAAATDVTIPYDDLALPPRTAFSRSSAASSATVQIGLRISNALAIGLGSSLNNSAPELAPIPAPLRVPGAQKMLPPTPRGSSLRLPEVAVTKESGLKKQTRASRPDGTWI</sequence>
<accession>A0A9P8LHV2</accession>
<evidence type="ECO:0000256" key="2">
    <source>
        <dbReference type="SAM" id="Phobius"/>
    </source>
</evidence>
<dbReference type="AlphaFoldDB" id="A0A9P8LHV2"/>
<evidence type="ECO:0000256" key="1">
    <source>
        <dbReference type="SAM" id="MobiDB-lite"/>
    </source>
</evidence>
<evidence type="ECO:0000313" key="4">
    <source>
        <dbReference type="Proteomes" id="UP000750711"/>
    </source>
</evidence>
<feature type="compositionally biased region" description="Low complexity" evidence="1">
    <location>
        <begin position="416"/>
        <end position="426"/>
    </location>
</feature>
<feature type="transmembrane region" description="Helical" evidence="2">
    <location>
        <begin position="42"/>
        <end position="66"/>
    </location>
</feature>
<gene>
    <name evidence="3" type="ORF">GP486_000926</name>
</gene>
<dbReference type="EMBL" id="JAGHQM010000070">
    <property type="protein sequence ID" value="KAH0565670.1"/>
    <property type="molecule type" value="Genomic_DNA"/>
</dbReference>
<feature type="transmembrane region" description="Helical" evidence="2">
    <location>
        <begin position="135"/>
        <end position="158"/>
    </location>
</feature>
<feature type="transmembrane region" description="Helical" evidence="2">
    <location>
        <begin position="212"/>
        <end position="231"/>
    </location>
</feature>
<reference evidence="3" key="1">
    <citation type="submission" date="2021-03" db="EMBL/GenBank/DDBJ databases">
        <title>Comparative genomics and phylogenomic investigation of the class Geoglossomycetes provide insights into ecological specialization and systematics.</title>
        <authorList>
            <person name="Melie T."/>
            <person name="Pirro S."/>
            <person name="Miller A.N."/>
            <person name="Quandt A."/>
        </authorList>
    </citation>
    <scope>NUCLEOTIDE SEQUENCE</scope>
    <source>
        <strain evidence="3">CAQ_001_2017</strain>
    </source>
</reference>
<feature type="transmembrane region" description="Helical" evidence="2">
    <location>
        <begin position="87"/>
        <end position="115"/>
    </location>
</feature>
<keyword evidence="2" id="KW-0812">Transmembrane</keyword>
<evidence type="ECO:0000313" key="3">
    <source>
        <dbReference type="EMBL" id="KAH0565670.1"/>
    </source>
</evidence>
<organism evidence="3 4">
    <name type="scientific">Trichoglossum hirsutum</name>
    <dbReference type="NCBI Taxonomy" id="265104"/>
    <lineage>
        <taxon>Eukaryota</taxon>
        <taxon>Fungi</taxon>
        <taxon>Dikarya</taxon>
        <taxon>Ascomycota</taxon>
        <taxon>Pezizomycotina</taxon>
        <taxon>Geoglossomycetes</taxon>
        <taxon>Geoglossales</taxon>
        <taxon>Geoglossaceae</taxon>
        <taxon>Trichoglossum</taxon>
    </lineage>
</organism>
<feature type="compositionally biased region" description="Pro residues" evidence="1">
    <location>
        <begin position="427"/>
        <end position="438"/>
    </location>
</feature>
<feature type="region of interest" description="Disordered" evidence="1">
    <location>
        <begin position="330"/>
        <end position="353"/>
    </location>
</feature>
<feature type="transmembrane region" description="Helical" evidence="2">
    <location>
        <begin position="283"/>
        <end position="304"/>
    </location>
</feature>
<dbReference type="Proteomes" id="UP000750711">
    <property type="component" value="Unassembled WGS sequence"/>
</dbReference>
<protein>
    <submittedName>
        <fullName evidence="3">Uncharacterized protein</fullName>
    </submittedName>
</protein>
<feature type="region of interest" description="Disordered" evidence="1">
    <location>
        <begin position="400"/>
        <end position="466"/>
    </location>
</feature>
<keyword evidence="2" id="KW-1133">Transmembrane helix</keyword>
<name>A0A9P8LHV2_9PEZI</name>